<feature type="domain" description="MYND-type" evidence="5">
    <location>
        <begin position="365"/>
        <end position="405"/>
    </location>
</feature>
<evidence type="ECO:0000313" key="7">
    <source>
        <dbReference type="Proteomes" id="UP000620124"/>
    </source>
</evidence>
<organism evidence="6 7">
    <name type="scientific">Mycena venus</name>
    <dbReference type="NCBI Taxonomy" id="2733690"/>
    <lineage>
        <taxon>Eukaryota</taxon>
        <taxon>Fungi</taxon>
        <taxon>Dikarya</taxon>
        <taxon>Basidiomycota</taxon>
        <taxon>Agaricomycotina</taxon>
        <taxon>Agaricomycetes</taxon>
        <taxon>Agaricomycetidae</taxon>
        <taxon>Agaricales</taxon>
        <taxon>Marasmiineae</taxon>
        <taxon>Mycenaceae</taxon>
        <taxon>Mycena</taxon>
    </lineage>
</organism>
<comment type="caution">
    <text evidence="6">The sequence shown here is derived from an EMBL/GenBank/DDBJ whole genome shotgun (WGS) entry which is preliminary data.</text>
</comment>
<evidence type="ECO:0000256" key="2">
    <source>
        <dbReference type="ARBA" id="ARBA00022771"/>
    </source>
</evidence>
<dbReference type="GO" id="GO:0008270">
    <property type="term" value="F:zinc ion binding"/>
    <property type="evidence" value="ECO:0007669"/>
    <property type="project" value="UniProtKB-KW"/>
</dbReference>
<keyword evidence="3" id="KW-0862">Zinc</keyword>
<keyword evidence="1" id="KW-0479">Metal-binding</keyword>
<dbReference type="Gene3D" id="6.10.140.2220">
    <property type="match status" value="1"/>
</dbReference>
<keyword evidence="7" id="KW-1185">Reference proteome</keyword>
<dbReference type="SUPFAM" id="SSF144232">
    <property type="entry name" value="HIT/MYND zinc finger-like"/>
    <property type="match status" value="1"/>
</dbReference>
<keyword evidence="2 4" id="KW-0863">Zinc-finger</keyword>
<dbReference type="EMBL" id="JACAZI010000029">
    <property type="protein sequence ID" value="KAF7333474.1"/>
    <property type="molecule type" value="Genomic_DNA"/>
</dbReference>
<accession>A0A8H7CDE6</accession>
<proteinExistence type="predicted"/>
<dbReference type="OrthoDB" id="432970at2759"/>
<dbReference type="PROSITE" id="PS50865">
    <property type="entry name" value="ZF_MYND_2"/>
    <property type="match status" value="1"/>
</dbReference>
<protein>
    <recommendedName>
        <fullName evidence="5">MYND-type domain-containing protein</fullName>
    </recommendedName>
</protein>
<name>A0A8H7CDE6_9AGAR</name>
<dbReference type="InterPro" id="IPR002893">
    <property type="entry name" value="Znf_MYND"/>
</dbReference>
<dbReference type="AlphaFoldDB" id="A0A8H7CDE6"/>
<reference evidence="6" key="1">
    <citation type="submission" date="2020-05" db="EMBL/GenBank/DDBJ databases">
        <title>Mycena genomes resolve the evolution of fungal bioluminescence.</title>
        <authorList>
            <person name="Tsai I.J."/>
        </authorList>
    </citation>
    <scope>NUCLEOTIDE SEQUENCE</scope>
    <source>
        <strain evidence="6">CCC161011</strain>
    </source>
</reference>
<evidence type="ECO:0000256" key="3">
    <source>
        <dbReference type="ARBA" id="ARBA00022833"/>
    </source>
</evidence>
<sequence length="476" mass="53478">MTSTTALLAQAIQSLADPNNPKFCCRYYICLLSHIEIEHAAVWENPIIRDAPYANASDDLQLELGALTKSMSLLDVLSAFITTDRSREEMAALAQRMEHCECDRTDRLIDGMHAWKWDSTAYCRDPPGFVCRTCTLEGLIAIIADLLFNALQLHDLQRTRWPKNRRQCLAGNDETAATMLCRWLDFYPILPLLRAISAAAASFGPSVLVPFLLSAHLPKNLVAILKRGVDSLPVDFAGSFDPFGVVYPITLVFITMNELSNIDDGVSSAYFYREHCPLLLETLNRVAEIDSKMVWSSNAHWETGINLGGIVHAKLVLPFDETKYHQRILAYSKMNRTTILHVQTPYQLAMNIMLTLTELPPQCMDISCAKETAASLCSGCRRVAYCDVQCQTHDWNGPLPHKKVCKTIRALGDAAGFPVYTDPKSVPELEVDVHRRFQDAVSVAAVKSFNKNMIEDDRIRKVVNDKYSARYQRSLD</sequence>
<evidence type="ECO:0000259" key="5">
    <source>
        <dbReference type="PROSITE" id="PS50865"/>
    </source>
</evidence>
<gene>
    <name evidence="6" type="ORF">MVEN_02363600</name>
</gene>
<evidence type="ECO:0000256" key="1">
    <source>
        <dbReference type="ARBA" id="ARBA00022723"/>
    </source>
</evidence>
<dbReference type="Pfam" id="PF01753">
    <property type="entry name" value="zf-MYND"/>
    <property type="match status" value="1"/>
</dbReference>
<evidence type="ECO:0000313" key="6">
    <source>
        <dbReference type="EMBL" id="KAF7333474.1"/>
    </source>
</evidence>
<evidence type="ECO:0000256" key="4">
    <source>
        <dbReference type="PROSITE-ProRule" id="PRU00134"/>
    </source>
</evidence>
<dbReference type="Proteomes" id="UP000620124">
    <property type="component" value="Unassembled WGS sequence"/>
</dbReference>